<proteinExistence type="inferred from homology"/>
<dbReference type="GO" id="GO:0046872">
    <property type="term" value="F:metal ion binding"/>
    <property type="evidence" value="ECO:0007669"/>
    <property type="project" value="UniProtKB-UniRule"/>
</dbReference>
<feature type="binding site" evidence="10 14">
    <location>
        <position position="11"/>
    </location>
    <ligand>
        <name>substrate</name>
    </ligand>
</feature>
<evidence type="ECO:0000256" key="14">
    <source>
        <dbReference type="PIRSR" id="PIRSR001461-3"/>
    </source>
</evidence>
<sequence length="226" mass="23439">MSTRPIRIAPSILSADFSRLGNEVEAIVAGGADYIHIDVMDGHFVPNISFGAVVMKAIRKLTDRTFDTHLMIAPTDAYLGEFAAAGADIITVHAEAGPHLHRSLQAIRALGKKAGVALNPATPVSAIQHVIDDVDLVLVMSVNPGFGGQSFIPESLNKLRQAKALIGARAIDLEVDGGVTPDNARAIADAGANVLVAGSSVYGGNDPATYAARIAAIRAAATQRSA</sequence>
<dbReference type="GO" id="GO:0004750">
    <property type="term" value="F:D-ribulose-phosphate 3-epimerase activity"/>
    <property type="evidence" value="ECO:0007669"/>
    <property type="project" value="UniProtKB-UniRule"/>
</dbReference>
<evidence type="ECO:0000313" key="16">
    <source>
        <dbReference type="Proteomes" id="UP001217476"/>
    </source>
</evidence>
<dbReference type="EMBL" id="CP119312">
    <property type="protein sequence ID" value="WEK05613.1"/>
    <property type="molecule type" value="Genomic_DNA"/>
</dbReference>
<dbReference type="InterPro" id="IPR011060">
    <property type="entry name" value="RibuloseP-bd_barrel"/>
</dbReference>
<dbReference type="NCBIfam" id="NF004076">
    <property type="entry name" value="PRK05581.1-4"/>
    <property type="match status" value="1"/>
</dbReference>
<dbReference type="PIRSF" id="PIRSF001461">
    <property type="entry name" value="RPE"/>
    <property type="match status" value="1"/>
</dbReference>
<organism evidence="15 16">
    <name type="scientific">Candidatus Devosia phytovorans</name>
    <dbReference type="NCBI Taxonomy" id="3121372"/>
    <lineage>
        <taxon>Bacteria</taxon>
        <taxon>Pseudomonadati</taxon>
        <taxon>Pseudomonadota</taxon>
        <taxon>Alphaproteobacteria</taxon>
        <taxon>Hyphomicrobiales</taxon>
        <taxon>Devosiaceae</taxon>
        <taxon>Devosia</taxon>
    </lineage>
</organism>
<feature type="binding site" evidence="14">
    <location>
        <position position="178"/>
    </location>
    <ligand>
        <name>substrate</name>
    </ligand>
</feature>
<comment type="cofactor">
    <cofactor evidence="4">
        <name>Zn(2+)</name>
        <dbReference type="ChEBI" id="CHEBI:29105"/>
    </cofactor>
</comment>
<feature type="binding site" evidence="10 14">
    <location>
        <begin position="145"/>
        <end position="148"/>
    </location>
    <ligand>
        <name>substrate</name>
    </ligand>
</feature>
<evidence type="ECO:0000256" key="4">
    <source>
        <dbReference type="ARBA" id="ARBA00001947"/>
    </source>
</evidence>
<evidence type="ECO:0000256" key="12">
    <source>
        <dbReference type="PIRSR" id="PIRSR001461-1"/>
    </source>
</evidence>
<dbReference type="NCBIfam" id="TIGR01163">
    <property type="entry name" value="rpe"/>
    <property type="match status" value="1"/>
</dbReference>
<comment type="cofactor">
    <cofactor evidence="3">
        <name>Co(2+)</name>
        <dbReference type="ChEBI" id="CHEBI:48828"/>
    </cofactor>
</comment>
<dbReference type="InterPro" id="IPR013785">
    <property type="entry name" value="Aldolase_TIM"/>
</dbReference>
<comment type="cofactor">
    <cofactor evidence="10 13">
        <name>a divalent metal cation</name>
        <dbReference type="ChEBI" id="CHEBI:60240"/>
    </cofactor>
    <text evidence="10 13">Binds 1 divalent metal cation per subunit.</text>
</comment>
<dbReference type="Gene3D" id="3.20.20.70">
    <property type="entry name" value="Aldolase class I"/>
    <property type="match status" value="1"/>
</dbReference>
<dbReference type="EC" id="5.1.3.1" evidence="7 10"/>
<dbReference type="PANTHER" id="PTHR11749">
    <property type="entry name" value="RIBULOSE-5-PHOSPHATE-3-EPIMERASE"/>
    <property type="match status" value="1"/>
</dbReference>
<accession>A0AAJ5VY21</accession>
<evidence type="ECO:0000256" key="9">
    <source>
        <dbReference type="ARBA" id="ARBA00023235"/>
    </source>
</evidence>
<dbReference type="GO" id="GO:0019323">
    <property type="term" value="P:pentose catabolic process"/>
    <property type="evidence" value="ECO:0007669"/>
    <property type="project" value="UniProtKB-UniRule"/>
</dbReference>
<comment type="cofactor">
    <cofactor evidence="2">
        <name>Mn(2+)</name>
        <dbReference type="ChEBI" id="CHEBI:29035"/>
    </cofactor>
</comment>
<dbReference type="PROSITE" id="PS01086">
    <property type="entry name" value="RIBUL_P_3_EPIMER_2"/>
    <property type="match status" value="1"/>
</dbReference>
<dbReference type="SUPFAM" id="SSF51366">
    <property type="entry name" value="Ribulose-phoshate binding barrel"/>
    <property type="match status" value="1"/>
</dbReference>
<keyword evidence="9 10" id="KW-0413">Isomerase</keyword>
<dbReference type="GO" id="GO:0005737">
    <property type="term" value="C:cytoplasm"/>
    <property type="evidence" value="ECO:0007669"/>
    <property type="project" value="UniProtKB-ARBA"/>
</dbReference>
<evidence type="ECO:0000256" key="8">
    <source>
        <dbReference type="ARBA" id="ARBA00022723"/>
    </source>
</evidence>
<keyword evidence="8 10" id="KW-0479">Metal-binding</keyword>
<feature type="binding site" evidence="10 14">
    <location>
        <begin position="198"/>
        <end position="199"/>
    </location>
    <ligand>
        <name>substrate</name>
    </ligand>
</feature>
<comment type="function">
    <text evidence="10">Catalyzes the reversible epimerization of D-ribulose 5-phosphate to D-xylulose 5-phosphate.</text>
</comment>
<dbReference type="HAMAP" id="MF_02227">
    <property type="entry name" value="RPE"/>
    <property type="match status" value="1"/>
</dbReference>
<dbReference type="GO" id="GO:0006098">
    <property type="term" value="P:pentose-phosphate shunt"/>
    <property type="evidence" value="ECO:0007669"/>
    <property type="project" value="UniProtKB-UniRule"/>
</dbReference>
<name>A0AAJ5VY21_9HYPH</name>
<feature type="active site" description="Proton acceptor" evidence="10 12">
    <location>
        <position position="38"/>
    </location>
</feature>
<evidence type="ECO:0000256" key="11">
    <source>
        <dbReference type="PIRNR" id="PIRNR001461"/>
    </source>
</evidence>
<evidence type="ECO:0000313" key="15">
    <source>
        <dbReference type="EMBL" id="WEK05613.1"/>
    </source>
</evidence>
<keyword evidence="13" id="KW-0170">Cobalt</keyword>
<feature type="binding site" evidence="10 13">
    <location>
        <position position="69"/>
    </location>
    <ligand>
        <name>a divalent metal cation</name>
        <dbReference type="ChEBI" id="CHEBI:60240"/>
    </ligand>
</feature>
<evidence type="ECO:0000256" key="3">
    <source>
        <dbReference type="ARBA" id="ARBA00001941"/>
    </source>
</evidence>
<keyword evidence="10 11" id="KW-0119">Carbohydrate metabolism</keyword>
<comment type="similarity">
    <text evidence="6 10 11">Belongs to the ribulose-phosphate 3-epimerase family.</text>
</comment>
<dbReference type="PROSITE" id="PS01085">
    <property type="entry name" value="RIBUL_P_3_EPIMER_1"/>
    <property type="match status" value="1"/>
</dbReference>
<feature type="binding site" evidence="10 13">
    <location>
        <position position="38"/>
    </location>
    <ligand>
        <name>a divalent metal cation</name>
        <dbReference type="ChEBI" id="CHEBI:60240"/>
    </ligand>
</feature>
<feature type="binding site" evidence="10">
    <location>
        <begin position="176"/>
        <end position="178"/>
    </location>
    <ligand>
        <name>substrate</name>
    </ligand>
</feature>
<dbReference type="Pfam" id="PF00834">
    <property type="entry name" value="Ribul_P_3_epim"/>
    <property type="match status" value="1"/>
</dbReference>
<protein>
    <recommendedName>
        <fullName evidence="7 10">Ribulose-phosphate 3-epimerase</fullName>
        <ecNumber evidence="7 10">5.1.3.1</ecNumber>
    </recommendedName>
</protein>
<evidence type="ECO:0000256" key="5">
    <source>
        <dbReference type="ARBA" id="ARBA00001954"/>
    </source>
</evidence>
<evidence type="ECO:0000256" key="10">
    <source>
        <dbReference type="HAMAP-Rule" id="MF_02227"/>
    </source>
</evidence>
<evidence type="ECO:0000256" key="1">
    <source>
        <dbReference type="ARBA" id="ARBA00001782"/>
    </source>
</evidence>
<evidence type="ECO:0000256" key="2">
    <source>
        <dbReference type="ARBA" id="ARBA00001936"/>
    </source>
</evidence>
<keyword evidence="13" id="KW-0464">Manganese</keyword>
<dbReference type="FunFam" id="3.20.20.70:FF:000004">
    <property type="entry name" value="Ribulose-phosphate 3-epimerase"/>
    <property type="match status" value="1"/>
</dbReference>
<keyword evidence="13" id="KW-0862">Zinc</keyword>
<evidence type="ECO:0000256" key="13">
    <source>
        <dbReference type="PIRSR" id="PIRSR001461-2"/>
    </source>
</evidence>
<gene>
    <name evidence="10 15" type="primary">rpe</name>
    <name evidence="15" type="ORF">P0Y65_04980</name>
</gene>
<comment type="catalytic activity">
    <reaction evidence="1 10 11">
        <text>D-ribulose 5-phosphate = D-xylulose 5-phosphate</text>
        <dbReference type="Rhea" id="RHEA:13677"/>
        <dbReference type="ChEBI" id="CHEBI:57737"/>
        <dbReference type="ChEBI" id="CHEBI:58121"/>
        <dbReference type="EC" id="5.1.3.1"/>
    </reaction>
</comment>
<comment type="pathway">
    <text evidence="10">Carbohydrate degradation.</text>
</comment>
<dbReference type="CDD" id="cd00429">
    <property type="entry name" value="RPE"/>
    <property type="match status" value="1"/>
</dbReference>
<comment type="cofactor">
    <cofactor evidence="5">
        <name>Fe(2+)</name>
        <dbReference type="ChEBI" id="CHEBI:29033"/>
    </cofactor>
</comment>
<evidence type="ECO:0000256" key="7">
    <source>
        <dbReference type="ARBA" id="ARBA00013188"/>
    </source>
</evidence>
<reference evidence="15" key="1">
    <citation type="submission" date="2023-03" db="EMBL/GenBank/DDBJ databases">
        <title>Andean soil-derived lignocellulolytic bacterial consortium as a source of novel taxa and putative plastic-active enzymes.</title>
        <authorList>
            <person name="Diaz-Garcia L."/>
            <person name="Chuvochina M."/>
            <person name="Feuerriegel G."/>
            <person name="Bunk B."/>
            <person name="Sproer C."/>
            <person name="Streit W.R."/>
            <person name="Rodriguez L.M."/>
            <person name="Overmann J."/>
            <person name="Jimenez D.J."/>
        </authorList>
    </citation>
    <scope>NUCLEOTIDE SEQUENCE</scope>
    <source>
        <strain evidence="15">MAG 4196</strain>
    </source>
</reference>
<dbReference type="InterPro" id="IPR000056">
    <property type="entry name" value="Ribul_P_3_epim-like"/>
</dbReference>
<feature type="binding site" evidence="10 13">
    <location>
        <position position="176"/>
    </location>
    <ligand>
        <name>a divalent metal cation</name>
        <dbReference type="ChEBI" id="CHEBI:60240"/>
    </ligand>
</feature>
<dbReference type="AlphaFoldDB" id="A0AAJ5VY21"/>
<dbReference type="InterPro" id="IPR026019">
    <property type="entry name" value="Ribul_P_3_epim"/>
</dbReference>
<feature type="binding site" evidence="10 14">
    <location>
        <position position="69"/>
    </location>
    <ligand>
        <name>substrate</name>
    </ligand>
</feature>
<dbReference type="Proteomes" id="UP001217476">
    <property type="component" value="Chromosome"/>
</dbReference>
<feature type="active site" description="Proton donor" evidence="10 12">
    <location>
        <position position="176"/>
    </location>
</feature>
<evidence type="ECO:0000256" key="6">
    <source>
        <dbReference type="ARBA" id="ARBA00009541"/>
    </source>
</evidence>
<feature type="binding site" evidence="10 13">
    <location>
        <position position="36"/>
    </location>
    <ligand>
        <name>a divalent metal cation</name>
        <dbReference type="ChEBI" id="CHEBI:60240"/>
    </ligand>
</feature>